<reference evidence="2 3" key="1">
    <citation type="submission" date="2024-10" db="EMBL/GenBank/DDBJ databases">
        <title>The Natural Products Discovery Center: Release of the First 8490 Sequenced Strains for Exploring Actinobacteria Biosynthetic Diversity.</title>
        <authorList>
            <person name="Kalkreuter E."/>
            <person name="Kautsar S.A."/>
            <person name="Yang D."/>
            <person name="Bader C.D."/>
            <person name="Teijaro C.N."/>
            <person name="Fluegel L."/>
            <person name="Davis C.M."/>
            <person name="Simpson J.R."/>
            <person name="Lauterbach L."/>
            <person name="Steele A.D."/>
            <person name="Gui C."/>
            <person name="Meng S."/>
            <person name="Li G."/>
            <person name="Viehrig K."/>
            <person name="Ye F."/>
            <person name="Su P."/>
            <person name="Kiefer A.F."/>
            <person name="Nichols A."/>
            <person name="Cepeda A.J."/>
            <person name="Yan W."/>
            <person name="Fan B."/>
            <person name="Jiang Y."/>
            <person name="Adhikari A."/>
            <person name="Zheng C.-J."/>
            <person name="Schuster L."/>
            <person name="Cowan T.M."/>
            <person name="Smanski M.J."/>
            <person name="Chevrette M.G."/>
            <person name="De Carvalho L.P.S."/>
            <person name="Shen B."/>
        </authorList>
    </citation>
    <scope>NUCLEOTIDE SEQUENCE [LARGE SCALE GENOMIC DNA]</scope>
    <source>
        <strain evidence="2 3">NPDC003040</strain>
    </source>
</reference>
<dbReference type="Proteomes" id="UP001601948">
    <property type="component" value="Unassembled WGS sequence"/>
</dbReference>
<gene>
    <name evidence="2" type="ORF">ACFYV7_01645</name>
</gene>
<dbReference type="InterPro" id="IPR006045">
    <property type="entry name" value="Cupin_1"/>
</dbReference>
<organism evidence="2 3">
    <name type="scientific">Nocardia suismassiliense</name>
    <dbReference type="NCBI Taxonomy" id="2077092"/>
    <lineage>
        <taxon>Bacteria</taxon>
        <taxon>Bacillati</taxon>
        <taxon>Actinomycetota</taxon>
        <taxon>Actinomycetes</taxon>
        <taxon>Mycobacteriales</taxon>
        <taxon>Nocardiaceae</taxon>
        <taxon>Nocardia</taxon>
    </lineage>
</organism>
<dbReference type="PANTHER" id="PTHR31189">
    <property type="entry name" value="OS03G0336100 PROTEIN-RELATED"/>
    <property type="match status" value="1"/>
</dbReference>
<dbReference type="InterPro" id="IPR019780">
    <property type="entry name" value="Germin_Mn-BS"/>
</dbReference>
<dbReference type="InterPro" id="IPR050253">
    <property type="entry name" value="Seed_Storage-Functional"/>
</dbReference>
<evidence type="ECO:0000259" key="1">
    <source>
        <dbReference type="SMART" id="SM00835"/>
    </source>
</evidence>
<evidence type="ECO:0000313" key="2">
    <source>
        <dbReference type="EMBL" id="MFF3221472.1"/>
    </source>
</evidence>
<dbReference type="Gene3D" id="2.60.120.10">
    <property type="entry name" value="Jelly Rolls"/>
    <property type="match status" value="1"/>
</dbReference>
<comment type="caution">
    <text evidence="2">The sequence shown here is derived from an EMBL/GenBank/DDBJ whole genome shotgun (WGS) entry which is preliminary data.</text>
</comment>
<accession>A0ABW6QJT9</accession>
<dbReference type="CDD" id="cd20306">
    <property type="entry name" value="cupin_OxDC-like"/>
    <property type="match status" value="1"/>
</dbReference>
<dbReference type="PROSITE" id="PS51318">
    <property type="entry name" value="TAT"/>
    <property type="match status" value="1"/>
</dbReference>
<protein>
    <submittedName>
        <fullName evidence="2">Cupin domain-containing protein</fullName>
    </submittedName>
</protein>
<dbReference type="Pfam" id="PF00190">
    <property type="entry name" value="Cupin_1"/>
    <property type="match status" value="1"/>
</dbReference>
<dbReference type="SMART" id="SM00835">
    <property type="entry name" value="Cupin_1"/>
    <property type="match status" value="1"/>
</dbReference>
<dbReference type="PROSITE" id="PS00725">
    <property type="entry name" value="GERMIN"/>
    <property type="match status" value="1"/>
</dbReference>
<dbReference type="InterPro" id="IPR014710">
    <property type="entry name" value="RmlC-like_jellyroll"/>
</dbReference>
<feature type="domain" description="Cupin type-1" evidence="1">
    <location>
        <begin position="72"/>
        <end position="223"/>
    </location>
</feature>
<dbReference type="InterPro" id="IPR006311">
    <property type="entry name" value="TAT_signal"/>
</dbReference>
<dbReference type="EMBL" id="JBIAPI010000001">
    <property type="protein sequence ID" value="MFF3221472.1"/>
    <property type="molecule type" value="Genomic_DNA"/>
</dbReference>
<keyword evidence="3" id="KW-1185">Reference proteome</keyword>
<proteinExistence type="predicted"/>
<dbReference type="PANTHER" id="PTHR31189:SF2">
    <property type="entry name" value="RMLC-LIKE CUPINS SUPERFAMILY PROTEIN"/>
    <property type="match status" value="1"/>
</dbReference>
<evidence type="ECO:0000313" key="3">
    <source>
        <dbReference type="Proteomes" id="UP001601948"/>
    </source>
</evidence>
<dbReference type="SUPFAM" id="SSF51182">
    <property type="entry name" value="RmlC-like cupins"/>
    <property type="match status" value="1"/>
</dbReference>
<name>A0ABW6QJT9_9NOCA</name>
<dbReference type="InterPro" id="IPR011051">
    <property type="entry name" value="RmlC_Cupin_sf"/>
</dbReference>
<sequence>MSEKPMPEDLPAEDDEARLSRRRVIGTGAALGGAALGGALAATAGGAARAEHGSATPASDASAKLDTEAHLFRLTSAEPNRYDGGTLRGAHEGTFPVLTGQQASVYYVELEIGGLREPHWHPTAWELNYIISGTADWTILGTHPDGTYRNDAFEAKQGDLVFVPQGFFHYFANSSTEQPLQVLVVFNTSAQEPNDDIGIVATVNSLPREILAAAFGVPVAAFGAVPTEVKPVVITKRT</sequence>
<dbReference type="RefSeq" id="WP_387712527.1">
    <property type="nucleotide sequence ID" value="NZ_JBIAPI010000001.1"/>
</dbReference>